<accession>A0AAV4UGQ4</accession>
<protein>
    <submittedName>
        <fullName evidence="1">Uncharacterized protein</fullName>
    </submittedName>
</protein>
<keyword evidence="2" id="KW-1185">Reference proteome</keyword>
<dbReference type="EMBL" id="BPLQ01011220">
    <property type="protein sequence ID" value="GIY56745.1"/>
    <property type="molecule type" value="Genomic_DNA"/>
</dbReference>
<dbReference type="AlphaFoldDB" id="A0AAV4UGQ4"/>
<evidence type="ECO:0000313" key="1">
    <source>
        <dbReference type="EMBL" id="GIY56745.1"/>
    </source>
</evidence>
<comment type="caution">
    <text evidence="1">The sequence shown here is derived from an EMBL/GenBank/DDBJ whole genome shotgun (WGS) entry which is preliminary data.</text>
</comment>
<reference evidence="1 2" key="1">
    <citation type="submission" date="2021-06" db="EMBL/GenBank/DDBJ databases">
        <title>Caerostris darwini draft genome.</title>
        <authorList>
            <person name="Kono N."/>
            <person name="Arakawa K."/>
        </authorList>
    </citation>
    <scope>NUCLEOTIDE SEQUENCE [LARGE SCALE GENOMIC DNA]</scope>
</reference>
<organism evidence="1 2">
    <name type="scientific">Caerostris darwini</name>
    <dbReference type="NCBI Taxonomy" id="1538125"/>
    <lineage>
        <taxon>Eukaryota</taxon>
        <taxon>Metazoa</taxon>
        <taxon>Ecdysozoa</taxon>
        <taxon>Arthropoda</taxon>
        <taxon>Chelicerata</taxon>
        <taxon>Arachnida</taxon>
        <taxon>Araneae</taxon>
        <taxon>Araneomorphae</taxon>
        <taxon>Entelegynae</taxon>
        <taxon>Araneoidea</taxon>
        <taxon>Araneidae</taxon>
        <taxon>Caerostris</taxon>
    </lineage>
</organism>
<proteinExistence type="predicted"/>
<gene>
    <name evidence="1" type="ORF">CDAR_236031</name>
</gene>
<evidence type="ECO:0000313" key="2">
    <source>
        <dbReference type="Proteomes" id="UP001054837"/>
    </source>
</evidence>
<sequence>MHPLFHPPPPMARDLPNYDYSLNSSIHSSSFVGPPLTVQPPSSPTLTPRQVCGKDALPGNFRCCAKRYGTRQGTRGVSEYLYYYEELPKWRRMKKRRSFDTFCCTDIRTQSMFEEISISAQHKIRFKEQKNYDPHRVLSFGSPHTQQRRKKIVPKCSIRTSCDRAIVQEFH</sequence>
<name>A0AAV4UGQ4_9ARAC</name>
<dbReference type="Proteomes" id="UP001054837">
    <property type="component" value="Unassembled WGS sequence"/>
</dbReference>